<organism evidence="1 2">
    <name type="scientific">Piscinibacter terrae</name>
    <dbReference type="NCBI Taxonomy" id="2496871"/>
    <lineage>
        <taxon>Bacteria</taxon>
        <taxon>Pseudomonadati</taxon>
        <taxon>Pseudomonadota</taxon>
        <taxon>Betaproteobacteria</taxon>
        <taxon>Burkholderiales</taxon>
        <taxon>Sphaerotilaceae</taxon>
        <taxon>Piscinibacter</taxon>
    </lineage>
</organism>
<dbReference type="PROSITE" id="PS51257">
    <property type="entry name" value="PROKAR_LIPOPROTEIN"/>
    <property type="match status" value="1"/>
</dbReference>
<proteinExistence type="predicted"/>
<reference evidence="1 2" key="2">
    <citation type="submission" date="2018-12" db="EMBL/GenBank/DDBJ databases">
        <title>Rhizobacter gummiphilus sp. nov., a rubber-degrading bacterium isolated from the soil of a botanical garden in Japan.</title>
        <authorList>
            <person name="Shunsuke S.S."/>
        </authorList>
    </citation>
    <scope>NUCLEOTIDE SEQUENCE [LARGE SCALE GENOMIC DNA]</scope>
    <source>
        <strain evidence="1 2">S-16</strain>
    </source>
</reference>
<dbReference type="Proteomes" id="UP000267464">
    <property type="component" value="Unassembled WGS sequence"/>
</dbReference>
<name>A0A3N7HUW0_9BURK</name>
<protein>
    <submittedName>
        <fullName evidence="1">Uncharacterized protein</fullName>
    </submittedName>
</protein>
<sequence>MTFIARLRCAAAQAAAVFLVAGCGGGGGGSDGSLPTAHSVSVTNVQVPAVKHEVFEGYDGIPKFQVVADLTGDLSQLNGKTIFVNVEDPDHLVAQAYVILSGGASGNTLVIEPWNFNATVGHLKGALRIFLCLDAACTTPLGNTPISVPYDITVLPGLKVSAGESIDMQAAFGGTTQTTVGVTLPPGTQSWEAHIWNSQSLGFPTTDAVTLETTNAPSPAVTLKAGLTRVGKFQPFLALTATAVTSTGRQVLLQQTTPINYTITATGSGAVAQPASSTFTMPVSSRVDVATVRVLEASGVHPINLVDHIEYLPPGASGNANAGGFEWLVASSTMDAQDFDTLSLAAHACPLSGTGGCLAPGRYDAIVYMTNVAANGSVTLMPYPVSLTVTP</sequence>
<gene>
    <name evidence="1" type="ORF">DZC73_03535</name>
</gene>
<dbReference type="OrthoDB" id="8849095at2"/>
<accession>A0A3N7HUW0</accession>
<reference evidence="1 2" key="1">
    <citation type="submission" date="2018-08" db="EMBL/GenBank/DDBJ databases">
        <authorList>
            <person name="Khan S.A."/>
            <person name="Jeon C.O."/>
            <person name="Chun B.H."/>
            <person name="Jeong S.E."/>
        </authorList>
    </citation>
    <scope>NUCLEOTIDE SEQUENCE [LARGE SCALE GENOMIC DNA]</scope>
    <source>
        <strain evidence="1 2">S-16</strain>
    </source>
</reference>
<dbReference type="RefSeq" id="WP_124538800.1">
    <property type="nucleotide sequence ID" value="NZ_QUSW01000001.1"/>
</dbReference>
<dbReference type="AlphaFoldDB" id="A0A3N7HUW0"/>
<dbReference type="EMBL" id="QUSW01000001">
    <property type="protein sequence ID" value="RQP26127.1"/>
    <property type="molecule type" value="Genomic_DNA"/>
</dbReference>
<evidence type="ECO:0000313" key="1">
    <source>
        <dbReference type="EMBL" id="RQP26127.1"/>
    </source>
</evidence>
<comment type="caution">
    <text evidence="1">The sequence shown here is derived from an EMBL/GenBank/DDBJ whole genome shotgun (WGS) entry which is preliminary data.</text>
</comment>
<evidence type="ECO:0000313" key="2">
    <source>
        <dbReference type="Proteomes" id="UP000267464"/>
    </source>
</evidence>
<keyword evidence="2" id="KW-1185">Reference proteome</keyword>